<evidence type="ECO:0000256" key="12">
    <source>
        <dbReference type="ARBA" id="ARBA00049556"/>
    </source>
</evidence>
<dbReference type="EC" id="4.2.1.17" evidence="4"/>
<keyword evidence="9" id="KW-0443">Lipid metabolism</keyword>
<dbReference type="InterPro" id="IPR006108">
    <property type="entry name" value="3HC_DH_C"/>
</dbReference>
<organism evidence="16 17">
    <name type="scientific">Fulvimonas soli</name>
    <dbReference type="NCBI Taxonomy" id="155197"/>
    <lineage>
        <taxon>Bacteria</taxon>
        <taxon>Pseudomonadati</taxon>
        <taxon>Pseudomonadota</taxon>
        <taxon>Gammaproteobacteria</taxon>
        <taxon>Lysobacterales</taxon>
        <taxon>Rhodanobacteraceae</taxon>
        <taxon>Fulvimonas</taxon>
    </lineage>
</organism>
<keyword evidence="17" id="KW-1185">Reference proteome</keyword>
<protein>
    <recommendedName>
        <fullName evidence="4">enoyl-CoA hydratase</fullName>
        <ecNumber evidence="4">4.2.1.17</ecNumber>
    </recommendedName>
</protein>
<feature type="compositionally biased region" description="Basic and acidic residues" evidence="13">
    <location>
        <begin position="591"/>
        <end position="600"/>
    </location>
</feature>
<dbReference type="InterPro" id="IPR001753">
    <property type="entry name" value="Enoyl-CoA_hydra/iso"/>
</dbReference>
<dbReference type="GO" id="GO:0070403">
    <property type="term" value="F:NAD+ binding"/>
    <property type="evidence" value="ECO:0007669"/>
    <property type="project" value="InterPro"/>
</dbReference>
<keyword evidence="11" id="KW-0511">Multifunctional enzyme</keyword>
<dbReference type="SUPFAM" id="SSF48179">
    <property type="entry name" value="6-phosphogluconate dehydrogenase C-terminal domain-like"/>
    <property type="match status" value="2"/>
</dbReference>
<evidence type="ECO:0000256" key="4">
    <source>
        <dbReference type="ARBA" id="ARBA00012076"/>
    </source>
</evidence>
<dbReference type="EMBL" id="QGHC01000001">
    <property type="protein sequence ID" value="PWK93032.1"/>
    <property type="molecule type" value="Genomic_DNA"/>
</dbReference>
<evidence type="ECO:0000256" key="11">
    <source>
        <dbReference type="ARBA" id="ARBA00023268"/>
    </source>
</evidence>
<name>A0A316IHP6_9GAMM</name>
<dbReference type="Pfam" id="PF00725">
    <property type="entry name" value="3HCDH"/>
    <property type="match status" value="1"/>
</dbReference>
<dbReference type="InterPro" id="IPR036291">
    <property type="entry name" value="NAD(P)-bd_dom_sf"/>
</dbReference>
<dbReference type="GO" id="GO:0004300">
    <property type="term" value="F:enoyl-CoA hydratase activity"/>
    <property type="evidence" value="ECO:0007669"/>
    <property type="project" value="UniProtKB-EC"/>
</dbReference>
<evidence type="ECO:0000256" key="6">
    <source>
        <dbReference type="ARBA" id="ARBA00022963"/>
    </source>
</evidence>
<dbReference type="FunFam" id="3.90.226.10:FF:000011">
    <property type="entry name" value="Fatty acid oxidation complex subunit alpha"/>
    <property type="match status" value="1"/>
</dbReference>
<evidence type="ECO:0000313" key="17">
    <source>
        <dbReference type="Proteomes" id="UP000245812"/>
    </source>
</evidence>
<sequence>MFRSPATAPYTPMFEGLRFNHWKASEDDSGIVTLTLDRAGSSVNAISRAVLDELGQIVERLAIEKPAGVIVHSAKPAGFAVGADIKEFVEYARQGTVLENIENGQRVYEALARLPCPTVAAVHGACMGGGTELILACRQRIAADDDKTRIGLPEVMLGIHPGWGGTARLPRLIGAPDALQVMLTGKPLSARRALALGVVDRLARPDELLAEARALLRRPQPVPAARRAKAWATNLWPVRQLLAPMVLKQTAAKVRKEHYPAPFALIEVWRRGGASIQQRLKLEARSVAKLAQTPTAHNLIRIFFLQERLKNQGGGVEHGIGHVHVVGAGVMGGDIAAWTAFKGFQVTLQDREMKYVQPALDRARAFYEKKLKTPEKVAEAAGRLRADVEGKGVAEADLAIEAIFENAEAKRALYAQIEPQFQADEILASNTSSIPLDELRTGLKAPQRFLGLHFFNPVAQMPLVEVVRHDRLDPAVEKRALAFCKAIGKLPVAVKGTPGFLVNRILMPYLLEALRLYSEGVPGPVLDRTAKAFGMPMGPIELADTVGLDVCASVGKELAPFLGLELPPGIEDRLEAGKRGKKDGQGLYVWEDGKPKKPEVDPDYAPAEDLQDRLILPMVNEAVACLADGVVDDADLLDAGVIFGTGFAPFRGGPIQYVRSEGAGVVKGRLEKLAQRHGERFQPKQGWDLPALREPADPVAAAGGGEPRS</sequence>
<reference evidence="16 17" key="1">
    <citation type="submission" date="2018-05" db="EMBL/GenBank/DDBJ databases">
        <title>Genomic Encyclopedia of Type Strains, Phase IV (KMG-IV): sequencing the most valuable type-strain genomes for metagenomic binning, comparative biology and taxonomic classification.</title>
        <authorList>
            <person name="Goeker M."/>
        </authorList>
    </citation>
    <scope>NUCLEOTIDE SEQUENCE [LARGE SCALE GENOMIC DNA]</scope>
    <source>
        <strain evidence="16 17">DSM 14263</strain>
    </source>
</reference>
<dbReference type="Gene3D" id="1.10.1040.10">
    <property type="entry name" value="N-(1-d-carboxylethyl)-l-norvaline Dehydrogenase, domain 2"/>
    <property type="match status" value="2"/>
</dbReference>
<evidence type="ECO:0000256" key="3">
    <source>
        <dbReference type="ARBA" id="ARBA00008750"/>
    </source>
</evidence>
<evidence type="ECO:0000256" key="10">
    <source>
        <dbReference type="ARBA" id="ARBA00023239"/>
    </source>
</evidence>
<dbReference type="InterPro" id="IPR008927">
    <property type="entry name" value="6-PGluconate_DH-like_C_sf"/>
</dbReference>
<accession>A0A316IHP6</accession>
<evidence type="ECO:0000256" key="1">
    <source>
        <dbReference type="ARBA" id="ARBA00005005"/>
    </source>
</evidence>
<dbReference type="PANTHER" id="PTHR43612:SF3">
    <property type="entry name" value="TRIFUNCTIONAL ENZYME SUBUNIT ALPHA, MITOCHONDRIAL"/>
    <property type="match status" value="1"/>
</dbReference>
<keyword evidence="6" id="KW-0442">Lipid degradation</keyword>
<keyword evidence="5" id="KW-0276">Fatty acid metabolism</keyword>
<keyword evidence="10" id="KW-0456">Lyase</keyword>
<keyword evidence="7" id="KW-0560">Oxidoreductase</keyword>
<evidence type="ECO:0000256" key="2">
    <source>
        <dbReference type="ARBA" id="ARBA00007005"/>
    </source>
</evidence>
<comment type="similarity">
    <text evidence="2">In the central section; belongs to the 3-hydroxyacyl-CoA dehydrogenase family.</text>
</comment>
<feature type="region of interest" description="Disordered" evidence="13">
    <location>
        <begin position="585"/>
        <end position="604"/>
    </location>
</feature>
<evidence type="ECO:0000259" key="15">
    <source>
        <dbReference type="Pfam" id="PF02737"/>
    </source>
</evidence>
<gene>
    <name evidence="16" type="ORF">C7456_101385</name>
</gene>
<dbReference type="Pfam" id="PF00378">
    <property type="entry name" value="ECH_1"/>
    <property type="match status" value="1"/>
</dbReference>
<dbReference type="Gene3D" id="3.40.50.720">
    <property type="entry name" value="NAD(P)-binding Rossmann-like Domain"/>
    <property type="match status" value="1"/>
</dbReference>
<dbReference type="GO" id="GO:0016509">
    <property type="term" value="F:long-chain (3S)-3-hydroxyacyl-CoA dehydrogenase (NAD+) activity"/>
    <property type="evidence" value="ECO:0007669"/>
    <property type="project" value="TreeGrafter"/>
</dbReference>
<comment type="caution">
    <text evidence="16">The sequence shown here is derived from an EMBL/GenBank/DDBJ whole genome shotgun (WGS) entry which is preliminary data.</text>
</comment>
<feature type="domain" description="3-hydroxyacyl-CoA dehydrogenase NAD binding" evidence="15">
    <location>
        <begin position="322"/>
        <end position="495"/>
    </location>
</feature>
<dbReference type="CDD" id="cd06558">
    <property type="entry name" value="crotonase-like"/>
    <property type="match status" value="1"/>
</dbReference>
<feature type="region of interest" description="Disordered" evidence="13">
    <location>
        <begin position="677"/>
        <end position="709"/>
    </location>
</feature>
<feature type="domain" description="3-hydroxyacyl-CoA dehydrogenase C-terminal" evidence="14">
    <location>
        <begin position="499"/>
        <end position="590"/>
    </location>
</feature>
<keyword evidence="8" id="KW-0520">NAD</keyword>
<comment type="catalytic activity">
    <reaction evidence="12">
        <text>a (3S)-3-hydroxyacyl-CoA + NAD(+) = a 3-oxoacyl-CoA + NADH + H(+)</text>
        <dbReference type="Rhea" id="RHEA:22432"/>
        <dbReference type="ChEBI" id="CHEBI:15378"/>
        <dbReference type="ChEBI" id="CHEBI:57318"/>
        <dbReference type="ChEBI" id="CHEBI:57540"/>
        <dbReference type="ChEBI" id="CHEBI:57945"/>
        <dbReference type="ChEBI" id="CHEBI:90726"/>
        <dbReference type="EC" id="1.1.1.35"/>
    </reaction>
</comment>
<evidence type="ECO:0000313" key="16">
    <source>
        <dbReference type="EMBL" id="PWK93032.1"/>
    </source>
</evidence>
<evidence type="ECO:0000256" key="13">
    <source>
        <dbReference type="SAM" id="MobiDB-lite"/>
    </source>
</evidence>
<dbReference type="InterPro" id="IPR006176">
    <property type="entry name" value="3-OHacyl-CoA_DH_NAD-bd"/>
</dbReference>
<evidence type="ECO:0000256" key="7">
    <source>
        <dbReference type="ARBA" id="ARBA00023002"/>
    </source>
</evidence>
<dbReference type="InterPro" id="IPR050136">
    <property type="entry name" value="FA_oxidation_alpha_subunit"/>
</dbReference>
<evidence type="ECO:0000256" key="5">
    <source>
        <dbReference type="ARBA" id="ARBA00022832"/>
    </source>
</evidence>
<evidence type="ECO:0000256" key="9">
    <source>
        <dbReference type="ARBA" id="ARBA00023098"/>
    </source>
</evidence>
<comment type="similarity">
    <text evidence="3">In the N-terminal section; belongs to the enoyl-CoA hydratase/isomerase family.</text>
</comment>
<dbReference type="Proteomes" id="UP000245812">
    <property type="component" value="Unassembled WGS sequence"/>
</dbReference>
<dbReference type="SUPFAM" id="SSF51735">
    <property type="entry name" value="NAD(P)-binding Rossmann-fold domains"/>
    <property type="match status" value="1"/>
</dbReference>
<dbReference type="Pfam" id="PF02737">
    <property type="entry name" value="3HCDH_N"/>
    <property type="match status" value="1"/>
</dbReference>
<evidence type="ECO:0000259" key="14">
    <source>
        <dbReference type="Pfam" id="PF00725"/>
    </source>
</evidence>
<comment type="pathway">
    <text evidence="1">Lipid metabolism; fatty acid beta-oxidation.</text>
</comment>
<dbReference type="SUPFAM" id="SSF52096">
    <property type="entry name" value="ClpP/crotonase"/>
    <property type="match status" value="1"/>
</dbReference>
<proteinExistence type="inferred from homology"/>
<dbReference type="InterPro" id="IPR029045">
    <property type="entry name" value="ClpP/crotonase-like_dom_sf"/>
</dbReference>
<dbReference type="PANTHER" id="PTHR43612">
    <property type="entry name" value="TRIFUNCTIONAL ENZYME SUBUNIT ALPHA"/>
    <property type="match status" value="1"/>
</dbReference>
<evidence type="ECO:0000256" key="8">
    <source>
        <dbReference type="ARBA" id="ARBA00023027"/>
    </source>
</evidence>
<dbReference type="AlphaFoldDB" id="A0A316IHP6"/>
<dbReference type="GO" id="GO:0006635">
    <property type="term" value="P:fatty acid beta-oxidation"/>
    <property type="evidence" value="ECO:0007669"/>
    <property type="project" value="UniProtKB-UniPathway"/>
</dbReference>
<dbReference type="UniPathway" id="UPA00659"/>
<dbReference type="Gene3D" id="3.90.226.10">
    <property type="entry name" value="2-enoyl-CoA Hydratase, Chain A, domain 1"/>
    <property type="match status" value="1"/>
</dbReference>
<dbReference type="InterPro" id="IPR013328">
    <property type="entry name" value="6PGD_dom2"/>
</dbReference>